<gene>
    <name evidence="2" type="ORF">LZC94_32695</name>
</gene>
<dbReference type="EMBL" id="CP089984">
    <property type="protein sequence ID" value="WXB12595.1"/>
    <property type="molecule type" value="Genomic_DNA"/>
</dbReference>
<feature type="transmembrane region" description="Helical" evidence="1">
    <location>
        <begin position="72"/>
        <end position="90"/>
    </location>
</feature>
<evidence type="ECO:0000313" key="3">
    <source>
        <dbReference type="Proteomes" id="UP001370348"/>
    </source>
</evidence>
<keyword evidence="3" id="KW-1185">Reference proteome</keyword>
<dbReference type="Proteomes" id="UP001370348">
    <property type="component" value="Chromosome"/>
</dbReference>
<feature type="transmembrane region" description="Helical" evidence="1">
    <location>
        <begin position="96"/>
        <end position="117"/>
    </location>
</feature>
<keyword evidence="1" id="KW-1133">Transmembrane helix</keyword>
<dbReference type="RefSeq" id="WP_394822216.1">
    <property type="nucleotide sequence ID" value="NZ_CP089984.1"/>
</dbReference>
<evidence type="ECO:0000313" key="2">
    <source>
        <dbReference type="EMBL" id="WXB12595.1"/>
    </source>
</evidence>
<sequence>MANISHAHGGLRRDDLVADAHSPAYQAYQILHWGFVILPLIAGLDKFANVLVSWEKYIAPAVATHLPFRTSMFMMFVGVVEIAAALIVAAKPRVGAYIVVAWLLAIIGNLVLVGGYWDIALRDLGLCLGALSLARLSIDYDTPALTATPTRQGPVRP</sequence>
<protein>
    <recommendedName>
        <fullName evidence="4">DoxX family protein</fullName>
    </recommendedName>
</protein>
<evidence type="ECO:0008006" key="4">
    <source>
        <dbReference type="Google" id="ProtNLM"/>
    </source>
</evidence>
<reference evidence="2 3" key="1">
    <citation type="submission" date="2021-12" db="EMBL/GenBank/DDBJ databases">
        <title>Discovery of the Pendulisporaceae a myxobacterial family with distinct sporulation behavior and unique specialized metabolism.</title>
        <authorList>
            <person name="Garcia R."/>
            <person name="Popoff A."/>
            <person name="Bader C.D."/>
            <person name="Loehr J."/>
            <person name="Walesch S."/>
            <person name="Walt C."/>
            <person name="Boldt J."/>
            <person name="Bunk B."/>
            <person name="Haeckl F.J.F.P.J."/>
            <person name="Gunesch A.P."/>
            <person name="Birkelbach J."/>
            <person name="Nuebel U."/>
            <person name="Pietschmann T."/>
            <person name="Bach T."/>
            <person name="Mueller R."/>
        </authorList>
    </citation>
    <scope>NUCLEOTIDE SEQUENCE [LARGE SCALE GENOMIC DNA]</scope>
    <source>
        <strain evidence="2 3">MSr11954</strain>
    </source>
</reference>
<evidence type="ECO:0000256" key="1">
    <source>
        <dbReference type="SAM" id="Phobius"/>
    </source>
</evidence>
<organism evidence="2 3">
    <name type="scientific">Pendulispora albinea</name>
    <dbReference type="NCBI Taxonomy" id="2741071"/>
    <lineage>
        <taxon>Bacteria</taxon>
        <taxon>Pseudomonadati</taxon>
        <taxon>Myxococcota</taxon>
        <taxon>Myxococcia</taxon>
        <taxon>Myxococcales</taxon>
        <taxon>Sorangiineae</taxon>
        <taxon>Pendulisporaceae</taxon>
        <taxon>Pendulispora</taxon>
    </lineage>
</organism>
<feature type="transmembrane region" description="Helical" evidence="1">
    <location>
        <begin position="30"/>
        <end position="52"/>
    </location>
</feature>
<keyword evidence="1" id="KW-0472">Membrane</keyword>
<name>A0ABZ2LQH9_9BACT</name>
<accession>A0ABZ2LQH9</accession>
<keyword evidence="1" id="KW-0812">Transmembrane</keyword>
<proteinExistence type="predicted"/>